<reference evidence="8" key="1">
    <citation type="journal article" date="2023" name="Mol. Phylogenet. Evol.">
        <title>Genome-scale phylogeny and comparative genomics of the fungal order Sordariales.</title>
        <authorList>
            <person name="Hensen N."/>
            <person name="Bonometti L."/>
            <person name="Westerberg I."/>
            <person name="Brannstrom I.O."/>
            <person name="Guillou S."/>
            <person name="Cros-Aarteil S."/>
            <person name="Calhoun S."/>
            <person name="Haridas S."/>
            <person name="Kuo A."/>
            <person name="Mondo S."/>
            <person name="Pangilinan J."/>
            <person name="Riley R."/>
            <person name="LaButti K."/>
            <person name="Andreopoulos B."/>
            <person name="Lipzen A."/>
            <person name="Chen C."/>
            <person name="Yan M."/>
            <person name="Daum C."/>
            <person name="Ng V."/>
            <person name="Clum A."/>
            <person name="Steindorff A."/>
            <person name="Ohm R.A."/>
            <person name="Martin F."/>
            <person name="Silar P."/>
            <person name="Natvig D.O."/>
            <person name="Lalanne C."/>
            <person name="Gautier V."/>
            <person name="Ament-Velasquez S.L."/>
            <person name="Kruys A."/>
            <person name="Hutchinson M.I."/>
            <person name="Powell A.J."/>
            <person name="Barry K."/>
            <person name="Miller A.N."/>
            <person name="Grigoriev I.V."/>
            <person name="Debuchy R."/>
            <person name="Gladieux P."/>
            <person name="Hiltunen Thoren M."/>
            <person name="Johannesson H."/>
        </authorList>
    </citation>
    <scope>NUCLEOTIDE SEQUENCE</scope>
    <source>
        <strain evidence="8">PSN309</strain>
    </source>
</reference>
<name>A0AAN6X4D9_9PEZI</name>
<dbReference type="Pfam" id="PF02668">
    <property type="entry name" value="TauD"/>
    <property type="match status" value="1"/>
</dbReference>
<protein>
    <recommendedName>
        <fullName evidence="7">TauD/TfdA-like domain-containing protein</fullName>
    </recommendedName>
</protein>
<proteinExistence type="inferred from homology"/>
<dbReference type="InterPro" id="IPR003819">
    <property type="entry name" value="TauD/TfdA-like"/>
</dbReference>
<evidence type="ECO:0000313" key="8">
    <source>
        <dbReference type="EMBL" id="KAK4193804.1"/>
    </source>
</evidence>
<keyword evidence="6" id="KW-0408">Iron</keyword>
<evidence type="ECO:0000256" key="2">
    <source>
        <dbReference type="ARBA" id="ARBA00005896"/>
    </source>
</evidence>
<evidence type="ECO:0000256" key="6">
    <source>
        <dbReference type="ARBA" id="ARBA00023004"/>
    </source>
</evidence>
<keyword evidence="9" id="KW-1185">Reference proteome</keyword>
<keyword evidence="3" id="KW-0479">Metal-binding</keyword>
<gene>
    <name evidence="8" type="ORF">QBC35DRAFT_480307</name>
</gene>
<dbReference type="InterPro" id="IPR042098">
    <property type="entry name" value="TauD-like_sf"/>
</dbReference>
<reference evidence="8" key="2">
    <citation type="submission" date="2023-05" db="EMBL/GenBank/DDBJ databases">
        <authorList>
            <consortium name="Lawrence Berkeley National Laboratory"/>
            <person name="Steindorff A."/>
            <person name="Hensen N."/>
            <person name="Bonometti L."/>
            <person name="Westerberg I."/>
            <person name="Brannstrom I.O."/>
            <person name="Guillou S."/>
            <person name="Cros-Aarteil S."/>
            <person name="Calhoun S."/>
            <person name="Haridas S."/>
            <person name="Kuo A."/>
            <person name="Mondo S."/>
            <person name="Pangilinan J."/>
            <person name="Riley R."/>
            <person name="Labutti K."/>
            <person name="Andreopoulos B."/>
            <person name="Lipzen A."/>
            <person name="Chen C."/>
            <person name="Yanf M."/>
            <person name="Daum C."/>
            <person name="Ng V."/>
            <person name="Clum A."/>
            <person name="Ohm R."/>
            <person name="Martin F."/>
            <person name="Silar P."/>
            <person name="Natvig D."/>
            <person name="Lalanne C."/>
            <person name="Gautier V."/>
            <person name="Ament-Velasquez S.L."/>
            <person name="Kruys A."/>
            <person name="Hutchinson M.I."/>
            <person name="Powell A.J."/>
            <person name="Barry K."/>
            <person name="Miller A.N."/>
            <person name="Grigoriev I.V."/>
            <person name="Debuchy R."/>
            <person name="Gladieux P."/>
            <person name="Thoren M.H."/>
            <person name="Johannesson H."/>
        </authorList>
    </citation>
    <scope>NUCLEOTIDE SEQUENCE</scope>
    <source>
        <strain evidence="8">PSN309</strain>
    </source>
</reference>
<accession>A0AAN6X4D9</accession>
<dbReference type="PANTHER" id="PTHR43779:SF2">
    <property type="entry name" value="ALPHA-KETOGLUTARATE-DEPENDENT XANTHINE DIOXYGENASE XAN1"/>
    <property type="match status" value="1"/>
</dbReference>
<comment type="similarity">
    <text evidence="2">Belongs to the TfdA dioxygenase family.</text>
</comment>
<keyword evidence="4" id="KW-0223">Dioxygenase</keyword>
<evidence type="ECO:0000313" key="9">
    <source>
        <dbReference type="Proteomes" id="UP001302126"/>
    </source>
</evidence>
<evidence type="ECO:0000256" key="1">
    <source>
        <dbReference type="ARBA" id="ARBA00001954"/>
    </source>
</evidence>
<evidence type="ECO:0000259" key="7">
    <source>
        <dbReference type="Pfam" id="PF02668"/>
    </source>
</evidence>
<dbReference type="AlphaFoldDB" id="A0AAN6X4D9"/>
<feature type="domain" description="TauD/TfdA-like" evidence="7">
    <location>
        <begin position="11"/>
        <end position="358"/>
    </location>
</feature>
<dbReference type="GO" id="GO:0046872">
    <property type="term" value="F:metal ion binding"/>
    <property type="evidence" value="ECO:0007669"/>
    <property type="project" value="UniProtKB-KW"/>
</dbReference>
<dbReference type="GO" id="GO:0051213">
    <property type="term" value="F:dioxygenase activity"/>
    <property type="evidence" value="ECO:0007669"/>
    <property type="project" value="UniProtKB-KW"/>
</dbReference>
<evidence type="ECO:0000256" key="4">
    <source>
        <dbReference type="ARBA" id="ARBA00022964"/>
    </source>
</evidence>
<dbReference type="PANTHER" id="PTHR43779">
    <property type="entry name" value="DIOXYGENASE RV0097-RELATED"/>
    <property type="match status" value="1"/>
</dbReference>
<evidence type="ECO:0000256" key="5">
    <source>
        <dbReference type="ARBA" id="ARBA00023002"/>
    </source>
</evidence>
<sequence length="376" mass="41962">MPSSTAPVVQPITPSEGSKINFGATITGMDIENLTDSNFNLIRTALFENQVLVFKNQSHVSPRAQFNLTNRFDPLATSYGHGKVVDAKRSILHPDLKTIPHQPQVQVIGNGFVSEYEGLKNITLRHPHHRTFHATTVPAEDDLSHTRFYRWHIDAALYGLAPPIVTTLLAVRVPKGRRQICRYDDGTGDELDVPLGTTAFASSYTTYDILSEEDKEFARTTKVEYAPHPYVWMSGAKSRSDGLGMVSEGKEIPLEQLPEIDESKIQVLPLCWKNPVTGKLALQVHPSAVRKLHLKDGTVIDDLAEVRDTIHRLQRPGIAPERVYAHDWEEGDFVLFHNRGVLHSVVGAFAEDEVRLFRQCNVAATEFPLGPEHVVA</sequence>
<keyword evidence="5" id="KW-0560">Oxidoreductase</keyword>
<dbReference type="InterPro" id="IPR051178">
    <property type="entry name" value="TfdA_dioxygenase"/>
</dbReference>
<comment type="cofactor">
    <cofactor evidence="1">
        <name>Fe(2+)</name>
        <dbReference type="ChEBI" id="CHEBI:29033"/>
    </cofactor>
</comment>
<dbReference type="Proteomes" id="UP001302126">
    <property type="component" value="Unassembled WGS sequence"/>
</dbReference>
<organism evidence="8 9">
    <name type="scientific">Podospora australis</name>
    <dbReference type="NCBI Taxonomy" id="1536484"/>
    <lineage>
        <taxon>Eukaryota</taxon>
        <taxon>Fungi</taxon>
        <taxon>Dikarya</taxon>
        <taxon>Ascomycota</taxon>
        <taxon>Pezizomycotina</taxon>
        <taxon>Sordariomycetes</taxon>
        <taxon>Sordariomycetidae</taxon>
        <taxon>Sordariales</taxon>
        <taxon>Podosporaceae</taxon>
        <taxon>Podospora</taxon>
    </lineage>
</organism>
<comment type="caution">
    <text evidence="8">The sequence shown here is derived from an EMBL/GenBank/DDBJ whole genome shotgun (WGS) entry which is preliminary data.</text>
</comment>
<evidence type="ECO:0000256" key="3">
    <source>
        <dbReference type="ARBA" id="ARBA00022723"/>
    </source>
</evidence>
<dbReference type="EMBL" id="MU864350">
    <property type="protein sequence ID" value="KAK4193804.1"/>
    <property type="molecule type" value="Genomic_DNA"/>
</dbReference>
<dbReference type="SUPFAM" id="SSF51197">
    <property type="entry name" value="Clavaminate synthase-like"/>
    <property type="match status" value="1"/>
</dbReference>
<dbReference type="Gene3D" id="3.60.130.10">
    <property type="entry name" value="Clavaminate synthase-like"/>
    <property type="match status" value="1"/>
</dbReference>